<dbReference type="Proteomes" id="UP000634529">
    <property type="component" value="Unassembled WGS sequence"/>
</dbReference>
<gene>
    <name evidence="2" type="ORF">IFO66_14780</name>
</gene>
<evidence type="ECO:0000256" key="1">
    <source>
        <dbReference type="SAM" id="MobiDB-lite"/>
    </source>
</evidence>
<evidence type="ECO:0000313" key="2">
    <source>
        <dbReference type="EMBL" id="MBD8499558.1"/>
    </source>
</evidence>
<dbReference type="EMBL" id="JACYTN010000012">
    <property type="protein sequence ID" value="MBD8499558.1"/>
    <property type="molecule type" value="Genomic_DNA"/>
</dbReference>
<reference evidence="2 3" key="1">
    <citation type="submission" date="2020-09" db="EMBL/GenBank/DDBJ databases">
        <title>Paenibacillus sp. CAU 1523 isolated from sand of Haeundae Beach.</title>
        <authorList>
            <person name="Kim W."/>
        </authorList>
    </citation>
    <scope>NUCLEOTIDE SEQUENCE [LARGE SCALE GENOMIC DNA]</scope>
    <source>
        <strain evidence="2 3">CAU 1523</strain>
    </source>
</reference>
<protein>
    <submittedName>
        <fullName evidence="2">Transporter</fullName>
    </submittedName>
</protein>
<feature type="region of interest" description="Disordered" evidence="1">
    <location>
        <begin position="1"/>
        <end position="39"/>
    </location>
</feature>
<organism evidence="2 3">
    <name type="scientific">Paenibacillus arenosi</name>
    <dbReference type="NCBI Taxonomy" id="2774142"/>
    <lineage>
        <taxon>Bacteria</taxon>
        <taxon>Bacillati</taxon>
        <taxon>Bacillota</taxon>
        <taxon>Bacilli</taxon>
        <taxon>Bacillales</taxon>
        <taxon>Paenibacillaceae</taxon>
        <taxon>Paenibacillus</taxon>
    </lineage>
</organism>
<proteinExistence type="predicted"/>
<evidence type="ECO:0000313" key="3">
    <source>
        <dbReference type="Proteomes" id="UP000634529"/>
    </source>
</evidence>
<sequence>MNPLAFVPLPGPSGPMMPPPPGPGQGPQGPGQQVPAAPPPPFVPQMSPLAIDPGAISRCLFRNTYVWLRNGDSFWFFPTFVGRTSVSGFRFFRGRWMFFGVDLRQIVSFTCF</sequence>
<comment type="caution">
    <text evidence="2">The sequence shown here is derived from an EMBL/GenBank/DDBJ whole genome shotgun (WGS) entry which is preliminary data.</text>
</comment>
<feature type="compositionally biased region" description="Pro residues" evidence="1">
    <location>
        <begin position="9"/>
        <end position="24"/>
    </location>
</feature>
<name>A0ABR9AZI3_9BACL</name>
<accession>A0ABR9AZI3</accession>
<keyword evidence="3" id="KW-1185">Reference proteome</keyword>